<sequence length="196" mass="21605">MTNMRIMRKLLPVMLILGAVFYVSTVDSRENIPDTPVEIPSLTITALENSAYTLNKTAIKLHNGKYIKTSRTKDNSQPPYDFKVELVTAAFGDLNNDGIKDAAVVLAWDGGGSGTFYYLAAIVNQEGKPLNVSTVHLGDSVNIKSINISSGTITLDLLTHNFRDPMCCPTKKSRYKYKLVEIDKQYKLILSGSGLK</sequence>
<proteinExistence type="predicted"/>
<organism evidence="1">
    <name type="scientific">hydrothermal vent metagenome</name>
    <dbReference type="NCBI Taxonomy" id="652676"/>
    <lineage>
        <taxon>unclassified sequences</taxon>
        <taxon>metagenomes</taxon>
        <taxon>ecological metagenomes</taxon>
    </lineage>
</organism>
<dbReference type="InterPro" id="IPR028994">
    <property type="entry name" value="Integrin_alpha_N"/>
</dbReference>
<accession>A0A3B1D3E2</accession>
<dbReference type="AlphaFoldDB" id="A0A3B1D3E2"/>
<dbReference type="SUPFAM" id="SSF69318">
    <property type="entry name" value="Integrin alpha N-terminal domain"/>
    <property type="match status" value="1"/>
</dbReference>
<reference evidence="1" key="1">
    <citation type="submission" date="2018-06" db="EMBL/GenBank/DDBJ databases">
        <authorList>
            <person name="Zhirakovskaya E."/>
        </authorList>
    </citation>
    <scope>NUCLEOTIDE SEQUENCE</scope>
</reference>
<protein>
    <submittedName>
        <fullName evidence="1">Uncharacterized protein</fullName>
    </submittedName>
</protein>
<evidence type="ECO:0000313" key="1">
    <source>
        <dbReference type="EMBL" id="VAX29520.1"/>
    </source>
</evidence>
<dbReference type="EMBL" id="UOGH01000122">
    <property type="protein sequence ID" value="VAX29520.1"/>
    <property type="molecule type" value="Genomic_DNA"/>
</dbReference>
<gene>
    <name evidence="1" type="ORF">MNBD_NITROSPIRAE02-1381</name>
</gene>
<name>A0A3B1D3E2_9ZZZZ</name>